<sequence length="206" mass="22209">MFTGIVQTKGRVTSAVVSNNVMRLVVEWPTASMLGGIALGASVAVNGTCLTVVAFDDNSTSFDVIDETLRLTNLATLERDHLVNLERAAKFGDEIGGHLLSGHIHCQAELLKREEQAGNLLLELSIPPSHQRYVLSKGYIAVDGISLTIGEHVTDGRFTLHLIPETRAITTINLKPVGAKFNIEIDSQTQAVVDTVERVLANQSPA</sequence>
<evidence type="ECO:0000313" key="6">
    <source>
        <dbReference type="Proteomes" id="UP001166251"/>
    </source>
</evidence>
<organism evidence="5 6">
    <name type="scientific">Neiella holothuriorum</name>
    <dbReference type="NCBI Taxonomy" id="2870530"/>
    <lineage>
        <taxon>Bacteria</taxon>
        <taxon>Pseudomonadati</taxon>
        <taxon>Pseudomonadota</taxon>
        <taxon>Gammaproteobacteria</taxon>
        <taxon>Alteromonadales</taxon>
        <taxon>Echinimonadaceae</taxon>
        <taxon>Neiella</taxon>
    </lineage>
</organism>
<dbReference type="InterPro" id="IPR001783">
    <property type="entry name" value="Lumazine-bd"/>
</dbReference>
<evidence type="ECO:0000256" key="3">
    <source>
        <dbReference type="PROSITE-ProRule" id="PRU00524"/>
    </source>
</evidence>
<evidence type="ECO:0000313" key="5">
    <source>
        <dbReference type="EMBL" id="MBW8191541.1"/>
    </source>
</evidence>
<feature type="repeat" description="Lumazine-binding" evidence="3">
    <location>
        <begin position="1"/>
        <end position="98"/>
    </location>
</feature>
<dbReference type="RefSeq" id="WP_220104223.1">
    <property type="nucleotide sequence ID" value="NZ_JAHZSS010000012.1"/>
</dbReference>
<feature type="repeat" description="Lumazine-binding" evidence="3">
    <location>
        <begin position="99"/>
        <end position="196"/>
    </location>
</feature>
<keyword evidence="6" id="KW-1185">Reference proteome</keyword>
<dbReference type="EMBL" id="JAHZSS010000012">
    <property type="protein sequence ID" value="MBW8191541.1"/>
    <property type="molecule type" value="Genomic_DNA"/>
</dbReference>
<dbReference type="NCBIfam" id="TIGR00187">
    <property type="entry name" value="ribE"/>
    <property type="match status" value="1"/>
</dbReference>
<dbReference type="InterPro" id="IPR017938">
    <property type="entry name" value="Riboflavin_synthase-like_b-brl"/>
</dbReference>
<comment type="caution">
    <text evidence="5">The sequence shown here is derived from an EMBL/GenBank/DDBJ whole genome shotgun (WGS) entry which is preliminary data.</text>
</comment>
<dbReference type="PROSITE" id="PS51177">
    <property type="entry name" value="LUMAZINE_BIND"/>
    <property type="match status" value="2"/>
</dbReference>
<dbReference type="NCBIfam" id="NF006767">
    <property type="entry name" value="PRK09289.1"/>
    <property type="match status" value="1"/>
</dbReference>
<dbReference type="PANTHER" id="PTHR21098:SF0">
    <property type="entry name" value="RIBOFLAVIN SYNTHASE"/>
    <property type="match status" value="1"/>
</dbReference>
<evidence type="ECO:0000259" key="4">
    <source>
        <dbReference type="PROSITE" id="PS51177"/>
    </source>
</evidence>
<proteinExistence type="predicted"/>
<name>A0ABS7EGR7_9GAMM</name>
<reference evidence="5" key="1">
    <citation type="submission" date="2021-07" db="EMBL/GenBank/DDBJ databases">
        <title>Neiella marina sp. nov., isolated from the intestinal content of sea cucumber Apostichopus japonicus.</title>
        <authorList>
            <person name="Bai X."/>
        </authorList>
    </citation>
    <scope>NUCLEOTIDE SEQUENCE</scope>
    <source>
        <strain evidence="5">126</strain>
    </source>
</reference>
<keyword evidence="1" id="KW-0677">Repeat</keyword>
<dbReference type="Gene3D" id="2.40.30.20">
    <property type="match status" value="2"/>
</dbReference>
<evidence type="ECO:0000256" key="2">
    <source>
        <dbReference type="NCBIfam" id="TIGR00187"/>
    </source>
</evidence>
<dbReference type="NCBIfam" id="NF009566">
    <property type="entry name" value="PRK13020.1"/>
    <property type="match status" value="1"/>
</dbReference>
<gene>
    <name evidence="5" type="ORF">K0504_10880</name>
</gene>
<dbReference type="EC" id="2.5.1.9" evidence="2"/>
<dbReference type="PANTHER" id="PTHR21098">
    <property type="entry name" value="RIBOFLAVIN SYNTHASE ALPHA CHAIN"/>
    <property type="match status" value="1"/>
</dbReference>
<dbReference type="Pfam" id="PF00677">
    <property type="entry name" value="Lum_binding"/>
    <property type="match status" value="2"/>
</dbReference>
<dbReference type="InterPro" id="IPR026017">
    <property type="entry name" value="Lumazine-bd_dom"/>
</dbReference>
<dbReference type="SUPFAM" id="SSF63380">
    <property type="entry name" value="Riboflavin synthase domain-like"/>
    <property type="match status" value="2"/>
</dbReference>
<accession>A0ABS7EGR7</accession>
<evidence type="ECO:0000256" key="1">
    <source>
        <dbReference type="ARBA" id="ARBA00022737"/>
    </source>
</evidence>
<protein>
    <recommendedName>
        <fullName evidence="2">Riboflavin synthase</fullName>
        <ecNumber evidence="2">2.5.1.9</ecNumber>
    </recommendedName>
</protein>
<dbReference type="PIRSF" id="PIRSF000498">
    <property type="entry name" value="Riboflavin_syn_A"/>
    <property type="match status" value="1"/>
</dbReference>
<dbReference type="InterPro" id="IPR023366">
    <property type="entry name" value="ATP_synth_asu-like_sf"/>
</dbReference>
<feature type="domain" description="Lumazine-binding" evidence="4">
    <location>
        <begin position="1"/>
        <end position="98"/>
    </location>
</feature>
<dbReference type="CDD" id="cd00402">
    <property type="entry name" value="Riboflavin_synthase_like"/>
    <property type="match status" value="1"/>
</dbReference>
<feature type="domain" description="Lumazine-binding" evidence="4">
    <location>
        <begin position="99"/>
        <end position="196"/>
    </location>
</feature>
<dbReference type="Proteomes" id="UP001166251">
    <property type="component" value="Unassembled WGS sequence"/>
</dbReference>